<proteinExistence type="predicted"/>
<name>A0A180GVU1_PUCT1</name>
<dbReference type="EMBL" id="ADAS02000016">
    <property type="protein sequence ID" value="OAV96880.1"/>
    <property type="molecule type" value="Genomic_DNA"/>
</dbReference>
<feature type="signal peptide" evidence="1">
    <location>
        <begin position="1"/>
        <end position="22"/>
    </location>
</feature>
<organism evidence="2">
    <name type="scientific">Puccinia triticina (isolate 1-1 / race 1 (BBBD))</name>
    <name type="common">Brown leaf rust fungus</name>
    <dbReference type="NCBI Taxonomy" id="630390"/>
    <lineage>
        <taxon>Eukaryota</taxon>
        <taxon>Fungi</taxon>
        <taxon>Dikarya</taxon>
        <taxon>Basidiomycota</taxon>
        <taxon>Pucciniomycotina</taxon>
        <taxon>Pucciniomycetes</taxon>
        <taxon>Pucciniales</taxon>
        <taxon>Pucciniaceae</taxon>
        <taxon>Puccinia</taxon>
    </lineage>
</organism>
<dbReference type="VEuPathDB" id="FungiDB:PTTG_12713"/>
<dbReference type="EnsemblFungi" id="PTTG_12713-t43_1">
    <property type="protein sequence ID" value="PTTG_12713-t43_1-p1"/>
    <property type="gene ID" value="PTTG_12713"/>
</dbReference>
<dbReference type="Proteomes" id="UP000005240">
    <property type="component" value="Unassembled WGS sequence"/>
</dbReference>
<evidence type="ECO:0000313" key="3">
    <source>
        <dbReference type="EnsemblFungi" id="PTTG_12713-t43_1-p1"/>
    </source>
</evidence>
<keyword evidence="4" id="KW-1185">Reference proteome</keyword>
<feature type="chain" id="PRO_5008110340" evidence="1">
    <location>
        <begin position="23"/>
        <end position="318"/>
    </location>
</feature>
<evidence type="ECO:0000256" key="1">
    <source>
        <dbReference type="SAM" id="SignalP"/>
    </source>
</evidence>
<accession>A0A180GVU1</accession>
<dbReference type="AlphaFoldDB" id="A0A180GVU1"/>
<sequence>MWLPQYLLVFVSISQLISDTHASLEDTARSRFWLPDTVKGTFAGRAARFEPASSSTCGCFGPCRRPAPMDSHQKEIAYFHQQWNLAHDKNKIHVVNDAVNHILRQPMTDEQQENWCRELGNVVNAQHNFAAVHASIIFAVNTLILKNRDNQPLTATLDPILVEILRKLPRPNEPKGQWLQELFNPQRGFSTEFSEWTDPLFNQLNLEPRLGELAKALNNDNKHSINKHLEAVIEEIFKDPPPKDVSAQTRVAALAVLFHVLKRQDANQEMAGNLVRRIILNPELFYVRQYEKTLLQHMRGQFPMSQDQDHIPGFFENM</sequence>
<dbReference type="OrthoDB" id="2507636at2759"/>
<keyword evidence="1" id="KW-0732">Signal</keyword>
<evidence type="ECO:0000313" key="2">
    <source>
        <dbReference type="EMBL" id="OAV96880.1"/>
    </source>
</evidence>
<reference evidence="2" key="1">
    <citation type="submission" date="2009-11" db="EMBL/GenBank/DDBJ databases">
        <authorList>
            <consortium name="The Broad Institute Genome Sequencing Platform"/>
            <person name="Ward D."/>
            <person name="Feldgarden M."/>
            <person name="Earl A."/>
            <person name="Young S.K."/>
            <person name="Zeng Q."/>
            <person name="Koehrsen M."/>
            <person name="Alvarado L."/>
            <person name="Berlin A."/>
            <person name="Bochicchio J."/>
            <person name="Borenstein D."/>
            <person name="Chapman S.B."/>
            <person name="Chen Z."/>
            <person name="Engels R."/>
            <person name="Freedman E."/>
            <person name="Gellesch M."/>
            <person name="Goldberg J."/>
            <person name="Griggs A."/>
            <person name="Gujja S."/>
            <person name="Heilman E."/>
            <person name="Heiman D."/>
            <person name="Hepburn T."/>
            <person name="Howarth C."/>
            <person name="Jen D."/>
            <person name="Larson L."/>
            <person name="Lewis B."/>
            <person name="Mehta T."/>
            <person name="Park D."/>
            <person name="Pearson M."/>
            <person name="Roberts A."/>
            <person name="Saif S."/>
            <person name="Shea T."/>
            <person name="Shenoy N."/>
            <person name="Sisk P."/>
            <person name="Stolte C."/>
            <person name="Sykes S."/>
            <person name="Thomson T."/>
            <person name="Walk T."/>
            <person name="White J."/>
            <person name="Yandava C."/>
            <person name="Izard J."/>
            <person name="Baranova O.V."/>
            <person name="Blanton J.M."/>
            <person name="Tanner A.C."/>
            <person name="Dewhirst F.E."/>
            <person name="Haas B."/>
            <person name="Nusbaum C."/>
            <person name="Birren B."/>
        </authorList>
    </citation>
    <scope>NUCLEOTIDE SEQUENCE [LARGE SCALE GENOMIC DNA]</scope>
    <source>
        <strain evidence="2">1-1 BBBD Race 1</strain>
    </source>
</reference>
<reference evidence="3" key="4">
    <citation type="submission" date="2025-05" db="UniProtKB">
        <authorList>
            <consortium name="EnsemblFungi"/>
        </authorList>
    </citation>
    <scope>IDENTIFICATION</scope>
    <source>
        <strain evidence="3">isolate 1-1 / race 1 (BBBD)</strain>
    </source>
</reference>
<reference evidence="2" key="2">
    <citation type="submission" date="2016-05" db="EMBL/GenBank/DDBJ databases">
        <title>Comparative analysis highlights variable genome content of wheat rusts and divergence of the mating loci.</title>
        <authorList>
            <person name="Cuomo C.A."/>
            <person name="Bakkeren G."/>
            <person name="Szabo L."/>
            <person name="Khalil H."/>
            <person name="Joly D."/>
            <person name="Goldberg J."/>
            <person name="Young S."/>
            <person name="Zeng Q."/>
            <person name="Fellers J."/>
        </authorList>
    </citation>
    <scope>NUCLEOTIDE SEQUENCE [LARGE SCALE GENOMIC DNA]</scope>
    <source>
        <strain evidence="2">1-1 BBBD Race 1</strain>
    </source>
</reference>
<protein>
    <submittedName>
        <fullName evidence="2 3">Uncharacterized protein</fullName>
    </submittedName>
</protein>
<reference evidence="3 4" key="3">
    <citation type="journal article" date="2017" name="G3 (Bethesda)">
        <title>Comparative analysis highlights variable genome content of wheat rusts and divergence of the mating loci.</title>
        <authorList>
            <person name="Cuomo C.A."/>
            <person name="Bakkeren G."/>
            <person name="Khalil H.B."/>
            <person name="Panwar V."/>
            <person name="Joly D."/>
            <person name="Linning R."/>
            <person name="Sakthikumar S."/>
            <person name="Song X."/>
            <person name="Adiconis X."/>
            <person name="Fan L."/>
            <person name="Goldberg J.M."/>
            <person name="Levin J.Z."/>
            <person name="Young S."/>
            <person name="Zeng Q."/>
            <person name="Anikster Y."/>
            <person name="Bruce M."/>
            <person name="Wang M."/>
            <person name="Yin C."/>
            <person name="McCallum B."/>
            <person name="Szabo L.J."/>
            <person name="Hulbert S."/>
            <person name="Chen X."/>
            <person name="Fellers J.P."/>
        </authorList>
    </citation>
    <scope>NUCLEOTIDE SEQUENCE</scope>
    <source>
        <strain evidence="4">Isolate 1-1 / race 1 (BBBD)</strain>
        <strain evidence="3">isolate 1-1 / race 1 (BBBD)</strain>
    </source>
</reference>
<gene>
    <name evidence="2" type="ORF">PTTG_12713</name>
</gene>
<evidence type="ECO:0000313" key="4">
    <source>
        <dbReference type="Proteomes" id="UP000005240"/>
    </source>
</evidence>